<proteinExistence type="predicted"/>
<reference evidence="1 2" key="1">
    <citation type="submission" date="2022-11" db="EMBL/GenBank/DDBJ databases">
        <title>Spartinivicinus poritis sp. nov., isolated from scleractinian coral Porites lutea.</title>
        <authorList>
            <person name="Zhang G."/>
            <person name="Cai L."/>
            <person name="Wei Q."/>
        </authorList>
    </citation>
    <scope>NUCLEOTIDE SEQUENCE [LARGE SCALE GENOMIC DNA]</scope>
    <source>
        <strain evidence="1 2">A2-2</strain>
    </source>
</reference>
<name>A0ABT5UF99_9GAMM</name>
<gene>
    <name evidence="1" type="ORF">ORQ98_23960</name>
</gene>
<organism evidence="1 2">
    <name type="scientific">Spartinivicinus poritis</name>
    <dbReference type="NCBI Taxonomy" id="2994640"/>
    <lineage>
        <taxon>Bacteria</taxon>
        <taxon>Pseudomonadati</taxon>
        <taxon>Pseudomonadota</taxon>
        <taxon>Gammaproteobacteria</taxon>
        <taxon>Oceanospirillales</taxon>
        <taxon>Zooshikellaceae</taxon>
        <taxon>Spartinivicinus</taxon>
    </lineage>
</organism>
<evidence type="ECO:0000313" key="2">
    <source>
        <dbReference type="Proteomes" id="UP001528823"/>
    </source>
</evidence>
<dbReference type="EMBL" id="JAPMOU010000049">
    <property type="protein sequence ID" value="MDE1465023.1"/>
    <property type="molecule type" value="Genomic_DNA"/>
</dbReference>
<dbReference type="Pfam" id="PF06841">
    <property type="entry name" value="Phage_T4_gp19"/>
    <property type="match status" value="1"/>
</dbReference>
<keyword evidence="2" id="KW-1185">Reference proteome</keyword>
<dbReference type="Proteomes" id="UP001528823">
    <property type="component" value="Unassembled WGS sequence"/>
</dbReference>
<sequence length="139" mass="15702">MPFVNYRFKAFIETGSLQHAFDVRFKSISGLKISRQLGMTDNCIHLTSSSSPSTLTLQRGVILGSSLRDVHLLETTFWDNRLLQSQIIITLINNSDLPLTGWKIKDAYFSGWEWGTLDGSSSDVAFETMTYTYNSIQPL</sequence>
<protein>
    <submittedName>
        <fullName evidence="1">Phage tail protein</fullName>
    </submittedName>
</protein>
<comment type="caution">
    <text evidence="1">The sequence shown here is derived from an EMBL/GenBank/DDBJ whole genome shotgun (WGS) entry which is preliminary data.</text>
</comment>
<dbReference type="InterPro" id="IPR010667">
    <property type="entry name" value="Phage_T4_Gp19"/>
</dbReference>
<accession>A0ABT5UF99</accession>
<evidence type="ECO:0000313" key="1">
    <source>
        <dbReference type="EMBL" id="MDE1465023.1"/>
    </source>
</evidence>
<dbReference type="RefSeq" id="WP_274691333.1">
    <property type="nucleotide sequence ID" value="NZ_JAPMOU010000049.1"/>
</dbReference>